<reference evidence="2 3" key="1">
    <citation type="journal article" date="2020" name="Microb. Ecol.">
        <title>Ecogenomics of the Marine Benthic Filamentous Cyanobacterium Adonisia.</title>
        <authorList>
            <person name="Walter J.M."/>
            <person name="Coutinho F.H."/>
            <person name="Leomil L."/>
            <person name="Hargreaves P.I."/>
            <person name="Campeao M.E."/>
            <person name="Vieira V.V."/>
            <person name="Silva B.S."/>
            <person name="Fistarol G.O."/>
            <person name="Salomon P.S."/>
            <person name="Sawabe T."/>
            <person name="Mino S."/>
            <person name="Hosokawa M."/>
            <person name="Miyashita H."/>
            <person name="Maruyama F."/>
            <person name="van Verk M.C."/>
            <person name="Dutilh B.E."/>
            <person name="Thompson C.C."/>
            <person name="Thompson F.L."/>
        </authorList>
    </citation>
    <scope>NUCLEOTIDE SEQUENCE [LARGE SCALE GENOMIC DNA]</scope>
    <source>
        <strain evidence="2 3">CCMR0081</strain>
    </source>
</reference>
<feature type="domain" description="SH3b" evidence="1">
    <location>
        <begin position="56"/>
        <end position="104"/>
    </location>
</feature>
<dbReference type="Gene3D" id="2.30.30.40">
    <property type="entry name" value="SH3 Domains"/>
    <property type="match status" value="1"/>
</dbReference>
<keyword evidence="3" id="KW-1185">Reference proteome</keyword>
<dbReference type="InterPro" id="IPR003646">
    <property type="entry name" value="SH3-like_bac-type"/>
</dbReference>
<evidence type="ECO:0000313" key="3">
    <source>
        <dbReference type="Proteomes" id="UP000481033"/>
    </source>
</evidence>
<organism evidence="2 3">
    <name type="scientific">Adonisia turfae CCMR0081</name>
    <dbReference type="NCBI Taxonomy" id="2292702"/>
    <lineage>
        <taxon>Bacteria</taxon>
        <taxon>Bacillati</taxon>
        <taxon>Cyanobacteriota</taxon>
        <taxon>Adonisia</taxon>
        <taxon>Adonisia turfae</taxon>
    </lineage>
</organism>
<evidence type="ECO:0000259" key="1">
    <source>
        <dbReference type="Pfam" id="PF08239"/>
    </source>
</evidence>
<protein>
    <submittedName>
        <fullName evidence="2">SH3 domain-containing protein</fullName>
    </submittedName>
</protein>
<accession>A0A6M0RK37</accession>
<dbReference type="Pfam" id="PF08239">
    <property type="entry name" value="SH3_3"/>
    <property type="match status" value="1"/>
</dbReference>
<proteinExistence type="predicted"/>
<dbReference type="Proteomes" id="UP000481033">
    <property type="component" value="Unassembled WGS sequence"/>
</dbReference>
<dbReference type="AlphaFoldDB" id="A0A6M0RK37"/>
<name>A0A6M0RK37_9CYAN</name>
<comment type="caution">
    <text evidence="2">The sequence shown here is derived from an EMBL/GenBank/DDBJ whole genome shotgun (WGS) entry which is preliminary data.</text>
</comment>
<gene>
    <name evidence="2" type="ORF">DXZ20_12750</name>
</gene>
<evidence type="ECO:0000313" key="2">
    <source>
        <dbReference type="EMBL" id="NEZ56529.1"/>
    </source>
</evidence>
<sequence>MTTKLGTQLSPRSISLKRLRWSGLMLIPMASLILGSPGQAQQVRVIQAPAPYNACNLRSQGGIQYRVIGTYRNGRQVTLLGEAGRGWYRVQIGEQIGWMARQCLGL</sequence>
<dbReference type="EMBL" id="QXHD01000004">
    <property type="protein sequence ID" value="NEZ56529.1"/>
    <property type="molecule type" value="Genomic_DNA"/>
</dbReference>